<proteinExistence type="predicted"/>
<dbReference type="Proteomes" id="UP000186455">
    <property type="component" value="Unassembled WGS sequence"/>
</dbReference>
<comment type="caution">
    <text evidence="1">The sequence shown here is derived from an EMBL/GenBank/DDBJ whole genome shotgun (WGS) entry which is preliminary data.</text>
</comment>
<evidence type="ECO:0008006" key="3">
    <source>
        <dbReference type="Google" id="ProtNLM"/>
    </source>
</evidence>
<sequence length="357" mass="38520">MAEISYPFNSSNGSGGTELVSQVQWQAMAGMWGGDRVDLTLASESYGPGALPFAARVLNGRTVEIQAGRAWVGGFYYQLTAAETVAIESNPTDRARKDTIVLRTDVVKGSVNLAAVKGQPSASPIAPRPQRNPGQVWEMVLYEVDVPPKDGAISPSWRGGFKLPPPIALPWNVRPAAEFTPVGTFLYDMDNNGGDTQYEAYVGRDGYVVTQHLGKSRDYSPKLINVSGLPSSGISYSGRWRYISPNMVFFSVLIENKTKKNYSTSNATSLGVTLPVTANGVTGQVLSGMLRNPGYQMDYPNMMDLTAYISPGKNSGHVGLYSPNRTTTKEGLDNHKVFPAGSAIHVSGTYEANTFSE</sequence>
<dbReference type="STRING" id="1048205.AB852_00650"/>
<protein>
    <recommendedName>
        <fullName evidence="3">Minor tail protein</fullName>
    </recommendedName>
</protein>
<reference evidence="1 2" key="1">
    <citation type="submission" date="2015-06" db="EMBL/GenBank/DDBJ databases">
        <title>Cloning and characterization of the uncialamcin biosynthetic gene cluster.</title>
        <authorList>
            <person name="Yan X."/>
            <person name="Huang T."/>
            <person name="Ge H."/>
            <person name="Shen B."/>
        </authorList>
    </citation>
    <scope>NUCLEOTIDE SEQUENCE [LARGE SCALE GENOMIC DNA]</scope>
    <source>
        <strain evidence="1 2">DCA2648</strain>
    </source>
</reference>
<evidence type="ECO:0000313" key="1">
    <source>
        <dbReference type="EMBL" id="OKH95412.1"/>
    </source>
</evidence>
<evidence type="ECO:0000313" key="2">
    <source>
        <dbReference type="Proteomes" id="UP000186455"/>
    </source>
</evidence>
<organism evidence="1 2">
    <name type="scientific">Streptomyces uncialis</name>
    <dbReference type="NCBI Taxonomy" id="1048205"/>
    <lineage>
        <taxon>Bacteria</taxon>
        <taxon>Bacillati</taxon>
        <taxon>Actinomycetota</taxon>
        <taxon>Actinomycetes</taxon>
        <taxon>Kitasatosporales</taxon>
        <taxon>Streptomycetaceae</taxon>
        <taxon>Streptomyces</taxon>
    </lineage>
</organism>
<keyword evidence="2" id="KW-1185">Reference proteome</keyword>
<accession>A0A1Q4VC14</accession>
<gene>
    <name evidence="1" type="ORF">AB852_00650</name>
</gene>
<dbReference type="EMBL" id="LFBV01000001">
    <property type="protein sequence ID" value="OKH95412.1"/>
    <property type="molecule type" value="Genomic_DNA"/>
</dbReference>
<dbReference type="AlphaFoldDB" id="A0A1Q4VC14"/>
<name>A0A1Q4VC14_9ACTN</name>
<dbReference type="RefSeq" id="WP_073782498.1">
    <property type="nucleotide sequence ID" value="NZ_LFBV01000001.1"/>
</dbReference>